<dbReference type="Pfam" id="PF09851">
    <property type="entry name" value="SHOCT"/>
    <property type="match status" value="1"/>
</dbReference>
<evidence type="ECO:0000313" key="4">
    <source>
        <dbReference type="Proteomes" id="UP000034108"/>
    </source>
</evidence>
<proteinExistence type="predicted"/>
<comment type="caution">
    <text evidence="3">The sequence shown here is derived from an EMBL/GenBank/DDBJ whole genome shotgun (WGS) entry which is preliminary data.</text>
</comment>
<keyword evidence="1" id="KW-1133">Transmembrane helix</keyword>
<dbReference type="AlphaFoldDB" id="A0A0G0VGH7"/>
<keyword evidence="1" id="KW-0472">Membrane</keyword>
<dbReference type="STRING" id="1619048.UU49_C0002G0027"/>
<name>A0A0G0VGH7_9BACT</name>
<organism evidence="3 4">
    <name type="scientific">Candidatus Magasanikbacteria bacterium GW2011_GWC2_41_17</name>
    <dbReference type="NCBI Taxonomy" id="1619048"/>
    <lineage>
        <taxon>Bacteria</taxon>
        <taxon>Candidatus Magasanikiibacteriota</taxon>
    </lineage>
</organism>
<dbReference type="EMBL" id="LCAV01000002">
    <property type="protein sequence ID" value="KKR99913.1"/>
    <property type="molecule type" value="Genomic_DNA"/>
</dbReference>
<evidence type="ECO:0000256" key="1">
    <source>
        <dbReference type="SAM" id="Phobius"/>
    </source>
</evidence>
<dbReference type="InterPro" id="IPR018649">
    <property type="entry name" value="SHOCT"/>
</dbReference>
<evidence type="ECO:0000259" key="2">
    <source>
        <dbReference type="Pfam" id="PF09851"/>
    </source>
</evidence>
<accession>A0A0G0VGH7</accession>
<gene>
    <name evidence="3" type="ORF">UU49_C0002G0027</name>
</gene>
<feature type="domain" description="SHOCT" evidence="2">
    <location>
        <begin position="53"/>
        <end position="78"/>
    </location>
</feature>
<dbReference type="PATRIC" id="fig|1619048.3.peg.89"/>
<feature type="transmembrane region" description="Helical" evidence="1">
    <location>
        <begin position="12"/>
        <end position="37"/>
    </location>
</feature>
<reference evidence="3 4" key="1">
    <citation type="journal article" date="2015" name="Nature">
        <title>rRNA introns, odd ribosomes, and small enigmatic genomes across a large radiation of phyla.</title>
        <authorList>
            <person name="Brown C.T."/>
            <person name="Hug L.A."/>
            <person name="Thomas B.C."/>
            <person name="Sharon I."/>
            <person name="Castelle C.J."/>
            <person name="Singh A."/>
            <person name="Wilkins M.J."/>
            <person name="Williams K.H."/>
            <person name="Banfield J.F."/>
        </authorList>
    </citation>
    <scope>NUCLEOTIDE SEQUENCE [LARGE SCALE GENOMIC DNA]</scope>
</reference>
<sequence>MMWNFANNPMGWGLGFFGWIFMLLFWGVIIFGIIAFIKWLSDQNKNEKNDNFALSILKERYAKGEINKKEFEEKKKDLR</sequence>
<keyword evidence="1" id="KW-0812">Transmembrane</keyword>
<protein>
    <recommendedName>
        <fullName evidence="2">SHOCT domain-containing protein</fullName>
    </recommendedName>
</protein>
<evidence type="ECO:0000313" key="3">
    <source>
        <dbReference type="EMBL" id="KKR99913.1"/>
    </source>
</evidence>
<dbReference type="Proteomes" id="UP000034108">
    <property type="component" value="Unassembled WGS sequence"/>
</dbReference>